<evidence type="ECO:0000313" key="2">
    <source>
        <dbReference type="Proteomes" id="UP001595539"/>
    </source>
</evidence>
<reference evidence="2" key="1">
    <citation type="journal article" date="2019" name="Int. J. Syst. Evol. Microbiol.">
        <title>The Global Catalogue of Microorganisms (GCM) 10K type strain sequencing project: providing services to taxonomists for standard genome sequencing and annotation.</title>
        <authorList>
            <consortium name="The Broad Institute Genomics Platform"/>
            <consortium name="The Broad Institute Genome Sequencing Center for Infectious Disease"/>
            <person name="Wu L."/>
            <person name="Ma J."/>
        </authorList>
    </citation>
    <scope>NUCLEOTIDE SEQUENCE [LARGE SCALE GENOMIC DNA]</scope>
    <source>
        <strain evidence="2">KCTC 42473</strain>
    </source>
</reference>
<dbReference type="EMBL" id="JBHRXY010000015">
    <property type="protein sequence ID" value="MFC3630796.1"/>
    <property type="molecule type" value="Genomic_DNA"/>
</dbReference>
<accession>A0ABV7U6S5</accession>
<keyword evidence="2" id="KW-1185">Reference proteome</keyword>
<proteinExistence type="predicted"/>
<protein>
    <submittedName>
        <fullName evidence="1">Uncharacterized protein</fullName>
    </submittedName>
</protein>
<organism evidence="1 2">
    <name type="scientific">Paracoccus angustae</name>
    <dbReference type="NCBI Taxonomy" id="1671480"/>
    <lineage>
        <taxon>Bacteria</taxon>
        <taxon>Pseudomonadati</taxon>
        <taxon>Pseudomonadota</taxon>
        <taxon>Alphaproteobacteria</taxon>
        <taxon>Rhodobacterales</taxon>
        <taxon>Paracoccaceae</taxon>
        <taxon>Paracoccus</taxon>
    </lineage>
</organism>
<gene>
    <name evidence="1" type="ORF">ACFOM8_15225</name>
</gene>
<sequence>MIETVGRVHKAGGTLKQAFEATRDALAPEFGHGPIFGHCLPFDVQRLWDAHEGIEHPRIRTAERDRAVWTQLQG</sequence>
<dbReference type="Proteomes" id="UP001595539">
    <property type="component" value="Unassembled WGS sequence"/>
</dbReference>
<name>A0ABV7U6S5_9RHOB</name>
<evidence type="ECO:0000313" key="1">
    <source>
        <dbReference type="EMBL" id="MFC3630796.1"/>
    </source>
</evidence>
<comment type="caution">
    <text evidence="1">The sequence shown here is derived from an EMBL/GenBank/DDBJ whole genome shotgun (WGS) entry which is preliminary data.</text>
</comment>
<dbReference type="RefSeq" id="WP_377762792.1">
    <property type="nucleotide sequence ID" value="NZ_JBHRXY010000015.1"/>
</dbReference>